<dbReference type="EMBL" id="JABSTR010000001">
    <property type="protein sequence ID" value="KAH9362559.1"/>
    <property type="molecule type" value="Genomic_DNA"/>
</dbReference>
<dbReference type="Proteomes" id="UP000821853">
    <property type="component" value="Chromosome 1"/>
</dbReference>
<name>A0A9J6FIB4_HAELO</name>
<reference evidence="2 3" key="1">
    <citation type="journal article" date="2020" name="Cell">
        <title>Large-Scale Comparative Analyses of Tick Genomes Elucidate Their Genetic Diversity and Vector Capacities.</title>
        <authorList>
            <consortium name="Tick Genome and Microbiome Consortium (TIGMIC)"/>
            <person name="Jia N."/>
            <person name="Wang J."/>
            <person name="Shi W."/>
            <person name="Du L."/>
            <person name="Sun Y."/>
            <person name="Zhan W."/>
            <person name="Jiang J.F."/>
            <person name="Wang Q."/>
            <person name="Zhang B."/>
            <person name="Ji P."/>
            <person name="Bell-Sakyi L."/>
            <person name="Cui X.M."/>
            <person name="Yuan T.T."/>
            <person name="Jiang B.G."/>
            <person name="Yang W.F."/>
            <person name="Lam T.T."/>
            <person name="Chang Q.C."/>
            <person name="Ding S.J."/>
            <person name="Wang X.J."/>
            <person name="Zhu J.G."/>
            <person name="Ruan X.D."/>
            <person name="Zhao L."/>
            <person name="Wei J.T."/>
            <person name="Ye R.Z."/>
            <person name="Que T.C."/>
            <person name="Du C.H."/>
            <person name="Zhou Y.H."/>
            <person name="Cheng J.X."/>
            <person name="Dai P.F."/>
            <person name="Guo W.B."/>
            <person name="Han X.H."/>
            <person name="Huang E.J."/>
            <person name="Li L.F."/>
            <person name="Wei W."/>
            <person name="Gao Y.C."/>
            <person name="Liu J.Z."/>
            <person name="Shao H.Z."/>
            <person name="Wang X."/>
            <person name="Wang C.C."/>
            <person name="Yang T.C."/>
            <person name="Huo Q.B."/>
            <person name="Li W."/>
            <person name="Chen H.Y."/>
            <person name="Chen S.E."/>
            <person name="Zhou L.G."/>
            <person name="Ni X.B."/>
            <person name="Tian J.H."/>
            <person name="Sheng Y."/>
            <person name="Liu T."/>
            <person name="Pan Y.S."/>
            <person name="Xia L.Y."/>
            <person name="Li J."/>
            <person name="Zhao F."/>
            <person name="Cao W.C."/>
        </authorList>
    </citation>
    <scope>NUCLEOTIDE SEQUENCE [LARGE SCALE GENOMIC DNA]</scope>
    <source>
        <strain evidence="2">HaeL-2018</strain>
    </source>
</reference>
<proteinExistence type="predicted"/>
<accession>A0A9J6FIB4</accession>
<protein>
    <submittedName>
        <fullName evidence="2">Uncharacterized protein</fullName>
    </submittedName>
</protein>
<gene>
    <name evidence="2" type="ORF">HPB48_015527</name>
</gene>
<evidence type="ECO:0000256" key="1">
    <source>
        <dbReference type="SAM" id="MobiDB-lite"/>
    </source>
</evidence>
<feature type="region of interest" description="Disordered" evidence="1">
    <location>
        <begin position="94"/>
        <end position="115"/>
    </location>
</feature>
<comment type="caution">
    <text evidence="2">The sequence shown here is derived from an EMBL/GenBank/DDBJ whole genome shotgun (WGS) entry which is preliminary data.</text>
</comment>
<keyword evidence="3" id="KW-1185">Reference proteome</keyword>
<dbReference type="AlphaFoldDB" id="A0A9J6FIB4"/>
<dbReference type="VEuPathDB" id="VectorBase:HLOH_046727"/>
<evidence type="ECO:0000313" key="2">
    <source>
        <dbReference type="EMBL" id="KAH9362559.1"/>
    </source>
</evidence>
<organism evidence="2 3">
    <name type="scientific">Haemaphysalis longicornis</name>
    <name type="common">Bush tick</name>
    <dbReference type="NCBI Taxonomy" id="44386"/>
    <lineage>
        <taxon>Eukaryota</taxon>
        <taxon>Metazoa</taxon>
        <taxon>Ecdysozoa</taxon>
        <taxon>Arthropoda</taxon>
        <taxon>Chelicerata</taxon>
        <taxon>Arachnida</taxon>
        <taxon>Acari</taxon>
        <taxon>Parasitiformes</taxon>
        <taxon>Ixodida</taxon>
        <taxon>Ixodoidea</taxon>
        <taxon>Ixodidae</taxon>
        <taxon>Haemaphysalinae</taxon>
        <taxon>Haemaphysalis</taxon>
    </lineage>
</organism>
<sequence>MGADKRDGFINLFSLLPFFLNARRTGTTRKSTDSLHPPIVFGTADTARTRVSDCSASQGMAHMVFRDEYIGPPGARNDQTARFCVYRAPGDAPPCQATEKSAGPKLRIAKAKSPT</sequence>
<evidence type="ECO:0000313" key="3">
    <source>
        <dbReference type="Proteomes" id="UP000821853"/>
    </source>
</evidence>